<proteinExistence type="predicted"/>
<sequence length="37" mass="3578">WEGYCCCGVDDGLAIGDSGGVGITYEMEGSSCDGGGG</sequence>
<organism evidence="1">
    <name type="scientific">Tanacetum cinerariifolium</name>
    <name type="common">Dalmatian daisy</name>
    <name type="synonym">Chrysanthemum cinerariifolium</name>
    <dbReference type="NCBI Taxonomy" id="118510"/>
    <lineage>
        <taxon>Eukaryota</taxon>
        <taxon>Viridiplantae</taxon>
        <taxon>Streptophyta</taxon>
        <taxon>Embryophyta</taxon>
        <taxon>Tracheophyta</taxon>
        <taxon>Spermatophyta</taxon>
        <taxon>Magnoliopsida</taxon>
        <taxon>eudicotyledons</taxon>
        <taxon>Gunneridae</taxon>
        <taxon>Pentapetalae</taxon>
        <taxon>asterids</taxon>
        <taxon>campanulids</taxon>
        <taxon>Asterales</taxon>
        <taxon>Asteraceae</taxon>
        <taxon>Asteroideae</taxon>
        <taxon>Anthemideae</taxon>
        <taxon>Anthemidinae</taxon>
        <taxon>Tanacetum</taxon>
    </lineage>
</organism>
<accession>A0A699US32</accession>
<protein>
    <submittedName>
        <fullName evidence="1">Uncharacterized protein</fullName>
    </submittedName>
</protein>
<reference evidence="1" key="1">
    <citation type="journal article" date="2019" name="Sci. Rep.">
        <title>Draft genome of Tanacetum cinerariifolium, the natural source of mosquito coil.</title>
        <authorList>
            <person name="Yamashiro T."/>
            <person name="Shiraishi A."/>
            <person name="Satake H."/>
            <person name="Nakayama K."/>
        </authorList>
    </citation>
    <scope>NUCLEOTIDE SEQUENCE</scope>
</reference>
<name>A0A699US32_TANCI</name>
<dbReference type="AlphaFoldDB" id="A0A699US32"/>
<gene>
    <name evidence="1" type="ORF">Tci_897426</name>
</gene>
<feature type="non-terminal residue" evidence="1">
    <location>
        <position position="1"/>
    </location>
</feature>
<comment type="caution">
    <text evidence="1">The sequence shown here is derived from an EMBL/GenBank/DDBJ whole genome shotgun (WGS) entry which is preliminary data.</text>
</comment>
<evidence type="ECO:0000313" key="1">
    <source>
        <dbReference type="EMBL" id="GFD25457.1"/>
    </source>
</evidence>
<dbReference type="EMBL" id="BKCJ011360821">
    <property type="protein sequence ID" value="GFD25457.1"/>
    <property type="molecule type" value="Genomic_DNA"/>
</dbReference>